<dbReference type="PANTHER" id="PTHR33695:SF1">
    <property type="entry name" value="LIPOPROTEIN SIGNAL PEPTIDASE"/>
    <property type="match status" value="1"/>
</dbReference>
<keyword evidence="3 7" id="KW-0812">Transmembrane</keyword>
<dbReference type="PRINTS" id="PR00781">
    <property type="entry name" value="LIPOSIGPTASE"/>
</dbReference>
<dbReference type="AlphaFoldDB" id="A0A1W1CCE5"/>
<keyword evidence="5 7" id="KW-1133">Transmembrane helix</keyword>
<evidence type="ECO:0000256" key="2">
    <source>
        <dbReference type="ARBA" id="ARBA00022670"/>
    </source>
</evidence>
<evidence type="ECO:0000256" key="1">
    <source>
        <dbReference type="ARBA" id="ARBA00022475"/>
    </source>
</evidence>
<accession>A0A1W1CCE5</accession>
<sequence>MRVFAVFLLVLLGTFIIDQNIKILFVDGYYRAGECIDFELHYNKGVAFSLFAFLGSYLKWIQALLVTGILWVVFKEGYLKRYAFPIGLLLGGAFGNVYDRFVYGGVVDYIAWHCGFNWAVFNFADIAIDIAVVWIVVMGYFFSENRKIS</sequence>
<dbReference type="NCBIfam" id="TIGR00077">
    <property type="entry name" value="lspA"/>
    <property type="match status" value="1"/>
</dbReference>
<dbReference type="HAMAP" id="MF_00161">
    <property type="entry name" value="LspA"/>
    <property type="match status" value="1"/>
</dbReference>
<evidence type="ECO:0000256" key="4">
    <source>
        <dbReference type="ARBA" id="ARBA00022801"/>
    </source>
</evidence>
<dbReference type="GO" id="GO:0006508">
    <property type="term" value="P:proteolysis"/>
    <property type="evidence" value="ECO:0007669"/>
    <property type="project" value="UniProtKB-KW"/>
</dbReference>
<dbReference type="Pfam" id="PF01252">
    <property type="entry name" value="Peptidase_A8"/>
    <property type="match status" value="1"/>
</dbReference>
<dbReference type="EMBL" id="FPHI01000024">
    <property type="protein sequence ID" value="SFV63436.1"/>
    <property type="molecule type" value="Genomic_DNA"/>
</dbReference>
<keyword evidence="2" id="KW-0645">Protease</keyword>
<dbReference type="GO" id="GO:0004190">
    <property type="term" value="F:aspartic-type endopeptidase activity"/>
    <property type="evidence" value="ECO:0007669"/>
    <property type="project" value="UniProtKB-EC"/>
</dbReference>
<dbReference type="EC" id="3.4.23.36" evidence="8"/>
<evidence type="ECO:0000256" key="3">
    <source>
        <dbReference type="ARBA" id="ARBA00022692"/>
    </source>
</evidence>
<dbReference type="InterPro" id="IPR001872">
    <property type="entry name" value="Peptidase_A8"/>
</dbReference>
<dbReference type="PROSITE" id="PS00855">
    <property type="entry name" value="SPASE_II"/>
    <property type="match status" value="1"/>
</dbReference>
<feature type="transmembrane region" description="Helical" evidence="7">
    <location>
        <begin position="118"/>
        <end position="142"/>
    </location>
</feature>
<keyword evidence="6 7" id="KW-0472">Membrane</keyword>
<evidence type="ECO:0000256" key="5">
    <source>
        <dbReference type="ARBA" id="ARBA00022989"/>
    </source>
</evidence>
<dbReference type="GO" id="GO:0016020">
    <property type="term" value="C:membrane"/>
    <property type="evidence" value="ECO:0007669"/>
    <property type="project" value="InterPro"/>
</dbReference>
<evidence type="ECO:0000313" key="8">
    <source>
        <dbReference type="EMBL" id="SFV63436.1"/>
    </source>
</evidence>
<keyword evidence="8" id="KW-0449">Lipoprotein</keyword>
<gene>
    <name evidence="8" type="ORF">MNB_SV-3-478</name>
</gene>
<feature type="transmembrane region" description="Helical" evidence="7">
    <location>
        <begin position="81"/>
        <end position="98"/>
    </location>
</feature>
<dbReference type="PANTHER" id="PTHR33695">
    <property type="entry name" value="LIPOPROTEIN SIGNAL PEPTIDASE"/>
    <property type="match status" value="1"/>
</dbReference>
<keyword evidence="4 8" id="KW-0378">Hydrolase</keyword>
<evidence type="ECO:0000256" key="7">
    <source>
        <dbReference type="SAM" id="Phobius"/>
    </source>
</evidence>
<proteinExistence type="inferred from homology"/>
<keyword evidence="1" id="KW-1003">Cell membrane</keyword>
<organism evidence="8">
    <name type="scientific">hydrothermal vent metagenome</name>
    <dbReference type="NCBI Taxonomy" id="652676"/>
    <lineage>
        <taxon>unclassified sequences</taxon>
        <taxon>metagenomes</taxon>
        <taxon>ecological metagenomes</taxon>
    </lineage>
</organism>
<protein>
    <submittedName>
        <fullName evidence="8">Lipoprotein signal peptidase</fullName>
        <ecNumber evidence="8">3.4.23.36</ecNumber>
    </submittedName>
</protein>
<feature type="transmembrane region" description="Helical" evidence="7">
    <location>
        <begin position="47"/>
        <end position="74"/>
    </location>
</feature>
<evidence type="ECO:0000256" key="6">
    <source>
        <dbReference type="ARBA" id="ARBA00023136"/>
    </source>
</evidence>
<name>A0A1W1CCE5_9ZZZZ</name>
<reference evidence="8" key="1">
    <citation type="submission" date="2016-10" db="EMBL/GenBank/DDBJ databases">
        <authorList>
            <person name="de Groot N.N."/>
        </authorList>
    </citation>
    <scope>NUCLEOTIDE SEQUENCE</scope>
</reference>